<sequence>MEELHYLNYCGAIYRKSQLFIKAALSDRNMNFSDAMVLIHVCANPGTIQDDIAINLSMDKSVIARSIKTLVTSGLVTRQEDPSNQRVKKVYATEAAEDFTLFWNKIIAQWNKTILSDLTPEERTAAVETSYKIKMAAISADIQNEIKEIE</sequence>
<dbReference type="SMART" id="SM00347">
    <property type="entry name" value="HTH_MARR"/>
    <property type="match status" value="1"/>
</dbReference>
<dbReference type="Proteomes" id="UP000663802">
    <property type="component" value="Unassembled WGS sequence"/>
</dbReference>
<dbReference type="EMBL" id="BMBA01000001">
    <property type="protein sequence ID" value="GFZ30378.1"/>
    <property type="molecule type" value="Genomic_DNA"/>
</dbReference>
<keyword evidence="6" id="KW-1185">Reference proteome</keyword>
<dbReference type="PANTHER" id="PTHR42756:SF1">
    <property type="entry name" value="TRANSCRIPTIONAL REPRESSOR OF EMRAB OPERON"/>
    <property type="match status" value="1"/>
</dbReference>
<dbReference type="InterPro" id="IPR036388">
    <property type="entry name" value="WH-like_DNA-bd_sf"/>
</dbReference>
<evidence type="ECO:0000256" key="3">
    <source>
        <dbReference type="ARBA" id="ARBA00023163"/>
    </source>
</evidence>
<reference evidence="5 6" key="1">
    <citation type="journal article" date="2021" name="Int. J. Syst. Evol. Microbiol.">
        <title>Clostridium zeae sp. nov., isolated from corn silage.</title>
        <authorList>
            <person name="Kobayashi H."/>
            <person name="Tanizawa Y."/>
            <person name="Yagura M."/>
            <person name="Sakamoto M."/>
            <person name="Ohkuma M."/>
            <person name="Tohno M."/>
        </authorList>
    </citation>
    <scope>NUCLEOTIDE SEQUENCE [LARGE SCALE GENOMIC DNA]</scope>
    <source>
        <strain evidence="5 6">CSC2</strain>
    </source>
</reference>
<accession>A0ABQ1E792</accession>
<gene>
    <name evidence="5" type="ORF">CSC2_09040</name>
</gene>
<dbReference type="PANTHER" id="PTHR42756">
    <property type="entry name" value="TRANSCRIPTIONAL REGULATOR, MARR"/>
    <property type="match status" value="1"/>
</dbReference>
<dbReference type="Gene3D" id="1.10.10.10">
    <property type="entry name" value="Winged helix-like DNA-binding domain superfamily/Winged helix DNA-binding domain"/>
    <property type="match status" value="1"/>
</dbReference>
<organism evidence="5 6">
    <name type="scientific">Clostridium zeae</name>
    <dbReference type="NCBI Taxonomy" id="2759022"/>
    <lineage>
        <taxon>Bacteria</taxon>
        <taxon>Bacillati</taxon>
        <taxon>Bacillota</taxon>
        <taxon>Clostridia</taxon>
        <taxon>Eubacteriales</taxon>
        <taxon>Clostridiaceae</taxon>
        <taxon>Clostridium</taxon>
    </lineage>
</organism>
<proteinExistence type="predicted"/>
<evidence type="ECO:0000256" key="1">
    <source>
        <dbReference type="ARBA" id="ARBA00023015"/>
    </source>
</evidence>
<dbReference type="PROSITE" id="PS50995">
    <property type="entry name" value="HTH_MARR_2"/>
    <property type="match status" value="1"/>
</dbReference>
<dbReference type="RefSeq" id="WP_206868347.1">
    <property type="nucleotide sequence ID" value="NZ_BMBA01000001.1"/>
</dbReference>
<evidence type="ECO:0000313" key="5">
    <source>
        <dbReference type="EMBL" id="GFZ30378.1"/>
    </source>
</evidence>
<evidence type="ECO:0000256" key="2">
    <source>
        <dbReference type="ARBA" id="ARBA00023125"/>
    </source>
</evidence>
<comment type="caution">
    <text evidence="5">The sequence shown here is derived from an EMBL/GenBank/DDBJ whole genome shotgun (WGS) entry which is preliminary data.</text>
</comment>
<dbReference type="InterPro" id="IPR036390">
    <property type="entry name" value="WH_DNA-bd_sf"/>
</dbReference>
<keyword evidence="1" id="KW-0805">Transcription regulation</keyword>
<dbReference type="InterPro" id="IPR000835">
    <property type="entry name" value="HTH_MarR-typ"/>
</dbReference>
<evidence type="ECO:0000259" key="4">
    <source>
        <dbReference type="PROSITE" id="PS50995"/>
    </source>
</evidence>
<keyword evidence="3" id="KW-0804">Transcription</keyword>
<feature type="domain" description="HTH marR-type" evidence="4">
    <location>
        <begin position="1"/>
        <end position="135"/>
    </location>
</feature>
<evidence type="ECO:0000313" key="6">
    <source>
        <dbReference type="Proteomes" id="UP000663802"/>
    </source>
</evidence>
<dbReference type="Pfam" id="PF01047">
    <property type="entry name" value="MarR"/>
    <property type="match status" value="1"/>
</dbReference>
<keyword evidence="2" id="KW-0238">DNA-binding</keyword>
<dbReference type="SUPFAM" id="SSF46785">
    <property type="entry name" value="Winged helix' DNA-binding domain"/>
    <property type="match status" value="1"/>
</dbReference>
<name>A0ABQ1E792_9CLOT</name>
<protein>
    <recommendedName>
        <fullName evidence="4">HTH marR-type domain-containing protein</fullName>
    </recommendedName>
</protein>